<keyword evidence="8" id="KW-1185">Reference proteome</keyword>
<evidence type="ECO:0000256" key="4">
    <source>
        <dbReference type="ARBA" id="ARBA00023136"/>
    </source>
</evidence>
<name>A0ABS2GVE0_9LACO</name>
<feature type="transmembrane region" description="Helical" evidence="5">
    <location>
        <begin position="705"/>
        <end position="727"/>
    </location>
</feature>
<dbReference type="PANTHER" id="PTHR43077">
    <property type="entry name" value="TRANSPORT PERMEASE YVFS-RELATED"/>
    <property type="match status" value="1"/>
</dbReference>
<dbReference type="Gene3D" id="3.40.1710.10">
    <property type="entry name" value="abc type-2 transporter like domain"/>
    <property type="match status" value="1"/>
</dbReference>
<dbReference type="EMBL" id="JACJKU010000010">
    <property type="protein sequence ID" value="MBM6940247.1"/>
    <property type="molecule type" value="Genomic_DNA"/>
</dbReference>
<feature type="transmembrane region" description="Helical" evidence="5">
    <location>
        <begin position="774"/>
        <end position="795"/>
    </location>
</feature>
<dbReference type="InterPro" id="IPR017501">
    <property type="entry name" value="Phage_infect_YhgE_C"/>
</dbReference>
<evidence type="ECO:0000256" key="3">
    <source>
        <dbReference type="ARBA" id="ARBA00022989"/>
    </source>
</evidence>
<accession>A0ABS2GVE0</accession>
<keyword evidence="4 5" id="KW-0472">Membrane</keyword>
<evidence type="ECO:0000313" key="7">
    <source>
        <dbReference type="EMBL" id="MBM6940247.1"/>
    </source>
</evidence>
<organism evidence="7 8">
    <name type="scientific">Limosilactobacillus coleohominis</name>
    <dbReference type="NCBI Taxonomy" id="181675"/>
    <lineage>
        <taxon>Bacteria</taxon>
        <taxon>Bacillati</taxon>
        <taxon>Bacillota</taxon>
        <taxon>Bacilli</taxon>
        <taxon>Lactobacillales</taxon>
        <taxon>Lactobacillaceae</taxon>
        <taxon>Limosilactobacillus</taxon>
    </lineage>
</organism>
<evidence type="ECO:0000256" key="5">
    <source>
        <dbReference type="SAM" id="Phobius"/>
    </source>
</evidence>
<comment type="subcellular location">
    <subcellularLocation>
        <location evidence="1">Membrane</location>
        <topology evidence="1">Multi-pass membrane protein</topology>
    </subcellularLocation>
</comment>
<comment type="caution">
    <text evidence="7">The sequence shown here is derived from an EMBL/GenBank/DDBJ whole genome shotgun (WGS) entry which is preliminary data.</text>
</comment>
<keyword evidence="3 5" id="KW-1133">Transmembrane helix</keyword>
<gene>
    <name evidence="7" type="ORF">H5975_01880</name>
</gene>
<proteinExistence type="predicted"/>
<feature type="transmembrane region" description="Helical" evidence="5">
    <location>
        <begin position="748"/>
        <end position="768"/>
    </location>
</feature>
<dbReference type="NCBIfam" id="TIGR03062">
    <property type="entry name" value="pip_yhgE_Cterm"/>
    <property type="match status" value="1"/>
</dbReference>
<dbReference type="InterPro" id="IPR017500">
    <property type="entry name" value="Phage_infect_YhgE_N"/>
</dbReference>
<dbReference type="Pfam" id="PF12698">
    <property type="entry name" value="ABC2_membrane_3"/>
    <property type="match status" value="1"/>
</dbReference>
<feature type="transmembrane region" description="Helical" evidence="5">
    <location>
        <begin position="864"/>
        <end position="887"/>
    </location>
</feature>
<dbReference type="Proteomes" id="UP000785625">
    <property type="component" value="Unassembled WGS sequence"/>
</dbReference>
<evidence type="ECO:0000256" key="2">
    <source>
        <dbReference type="ARBA" id="ARBA00022692"/>
    </source>
</evidence>
<evidence type="ECO:0000259" key="6">
    <source>
        <dbReference type="Pfam" id="PF12698"/>
    </source>
</evidence>
<sequence>MNKILKNNSLVNILLIMVAILAPLMYSLFFIQSVWDPYGGAKHLPIAVVNKDIPAKYQGKVLNVGQQTVNQLKKNHELKWEFVSPQEAKSGMSHHQYYTVVTIPQDFSKNASTVMSKHPRKMELHYQTNDSKNFLARSISDVGMSSLNSQIRASVTKAYATAMFDQLHTLGKGMNQAASGAHQISDGTMTLADGANQYFAGVSKVNHGVQQLQMGVAPLGAGATQLVNGSAKLAAGVNQFTGGTNALAAGLQLLTAKIPELNGGIDQLQDGLNSYTNGTKQLSAGLQQISNQSGQLRNGSHQLNMATGQFTALNNGSQQISSNVANFNNVLQSSHLMETLGSAQQLGTAAASLQNQLGQVNQMMDSLKGLDASQLAAVGNAVNNIGPSLTSGLTKIGGNAENSATTAARLAQTVASDANASAATKAAANSAAQSIAGNVNDTKSQIGNLQNVMKGIEGAQSSLAPTMQKLQSLQQGMPQLSATLTNAQQLLTQTNALMDQLNSNQALIAAMPGQMQQLTNATQQLSNGTAQLAQSSGMINTFANGVDQYTSAVDQANHGAQKLSSASGQLTSGGQQLKAGWSQYAAGIQKAGDGAALLVANSPALNSGAAQLATGLGQLGSKVPALISGVNQLASGTSQLDANSPKLASGIARLNAGAGTLASRLSDGADQVNSVHTNNKTAGMFGAPTKLTHSSYSRVPNYGHALAPFIMATGLFIGVLIFTLEFPSNKILAKTFTKQQMLAHEFKMALLISILMAAVQNVVLMMMGLHVHDIQGLFTITIIYTIAQMAIMQFLTMALGRFGTILGLLLFVAQLGGAGGMFPMEVTNKFFNMIHPILPMTYGINGLRQVITDGFDGAYLRINLLILVGYAVVFYILLLLIAGHGLFNEEWNEIKTSMREKSNLSTQKD</sequence>
<feature type="transmembrane region" description="Helical" evidence="5">
    <location>
        <begin position="12"/>
        <end position="35"/>
    </location>
</feature>
<dbReference type="NCBIfam" id="TIGR03057">
    <property type="entry name" value="xxxLxxG_by_4"/>
    <property type="match status" value="5"/>
</dbReference>
<protein>
    <submittedName>
        <fullName evidence="7">YhgE/Pip domain-containing protein</fullName>
    </submittedName>
</protein>
<dbReference type="InterPro" id="IPR051328">
    <property type="entry name" value="T7SS_ABC-Transporter"/>
</dbReference>
<reference evidence="7 8" key="1">
    <citation type="journal article" date="2021" name="Sci. Rep.">
        <title>The distribution of antibiotic resistance genes in chicken gut microbiota commensals.</title>
        <authorList>
            <person name="Juricova H."/>
            <person name="Matiasovicova J."/>
            <person name="Kubasova T."/>
            <person name="Cejkova D."/>
            <person name="Rychlik I."/>
        </authorList>
    </citation>
    <scope>NUCLEOTIDE SEQUENCE [LARGE SCALE GENOMIC DNA]</scope>
    <source>
        <strain evidence="7 8">An574</strain>
    </source>
</reference>
<dbReference type="InterPro" id="IPR023908">
    <property type="entry name" value="xxxLxxG_rpt"/>
</dbReference>
<dbReference type="PANTHER" id="PTHR43077:SF5">
    <property type="entry name" value="PHAGE INFECTION PROTEIN"/>
    <property type="match status" value="1"/>
</dbReference>
<dbReference type="InterPro" id="IPR013525">
    <property type="entry name" value="ABC2_TM"/>
</dbReference>
<feature type="transmembrane region" description="Helical" evidence="5">
    <location>
        <begin position="802"/>
        <end position="822"/>
    </location>
</feature>
<evidence type="ECO:0000313" key="8">
    <source>
        <dbReference type="Proteomes" id="UP000785625"/>
    </source>
</evidence>
<keyword evidence="2 5" id="KW-0812">Transmembrane</keyword>
<feature type="domain" description="ABC-2 type transporter transmembrane" evidence="6">
    <location>
        <begin position="15"/>
        <end position="198"/>
    </location>
</feature>
<dbReference type="NCBIfam" id="TIGR03061">
    <property type="entry name" value="pip_yhgE_Nterm"/>
    <property type="match status" value="1"/>
</dbReference>
<evidence type="ECO:0000256" key="1">
    <source>
        <dbReference type="ARBA" id="ARBA00004141"/>
    </source>
</evidence>